<keyword evidence="2" id="KW-1185">Reference proteome</keyword>
<name>A0A379B3Q8_9PAST</name>
<dbReference type="Proteomes" id="UP000254280">
    <property type="component" value="Unassembled WGS sequence"/>
</dbReference>
<gene>
    <name evidence="1" type="ORF">NCTC10699_00876</name>
</gene>
<dbReference type="EMBL" id="UGSS01000002">
    <property type="protein sequence ID" value="SUB33265.1"/>
    <property type="molecule type" value="Genomic_DNA"/>
</dbReference>
<protein>
    <submittedName>
        <fullName evidence="1">Uncharacterized protein</fullName>
    </submittedName>
</protein>
<dbReference type="AlphaFoldDB" id="A0A379B3Q8"/>
<evidence type="ECO:0000313" key="2">
    <source>
        <dbReference type="Proteomes" id="UP000254280"/>
    </source>
</evidence>
<reference evidence="1 2" key="1">
    <citation type="submission" date="2018-06" db="EMBL/GenBank/DDBJ databases">
        <authorList>
            <consortium name="Pathogen Informatics"/>
            <person name="Doyle S."/>
        </authorList>
    </citation>
    <scope>NUCLEOTIDE SEQUENCE [LARGE SCALE GENOMIC DNA]</scope>
    <source>
        <strain evidence="1 2">NCTC10699</strain>
    </source>
</reference>
<proteinExistence type="predicted"/>
<organism evidence="1 2">
    <name type="scientific">[Pasteurella] mairii</name>
    <dbReference type="NCBI Taxonomy" id="757"/>
    <lineage>
        <taxon>Bacteria</taxon>
        <taxon>Pseudomonadati</taxon>
        <taxon>Pseudomonadota</taxon>
        <taxon>Gammaproteobacteria</taxon>
        <taxon>Pasteurellales</taxon>
        <taxon>Pasteurellaceae</taxon>
    </lineage>
</organism>
<sequence length="62" mass="7328">MFIEINVLYFLTVTITLTENLKVNGMPYPRGNQINALKLLDYIKIVKSIFKFSLFIIYWLIV</sequence>
<accession>A0A379B3Q8</accession>
<evidence type="ECO:0000313" key="1">
    <source>
        <dbReference type="EMBL" id="SUB33265.1"/>
    </source>
</evidence>